<dbReference type="InParanoid" id="A0A0D0DK97"/>
<sequence length="86" mass="9711">MTASKGQTEPDDRISMGMPIPEMMEKFLKFIRRLTTSMTLGLNPAPTPELHRSINPPRTVTWGILPKITVTYNRLASIWTSHFGTP</sequence>
<dbReference type="AlphaFoldDB" id="A0A0D0DK97"/>
<reference evidence="1 2" key="1">
    <citation type="submission" date="2014-04" db="EMBL/GenBank/DDBJ databases">
        <authorList>
            <consortium name="DOE Joint Genome Institute"/>
            <person name="Kuo A."/>
            <person name="Kohler A."/>
            <person name="Jargeat P."/>
            <person name="Nagy L.G."/>
            <person name="Floudas D."/>
            <person name="Copeland A."/>
            <person name="Barry K.W."/>
            <person name="Cichocki N."/>
            <person name="Veneault-Fourrey C."/>
            <person name="LaButti K."/>
            <person name="Lindquist E.A."/>
            <person name="Lipzen A."/>
            <person name="Lundell T."/>
            <person name="Morin E."/>
            <person name="Murat C."/>
            <person name="Sun H."/>
            <person name="Tunlid A."/>
            <person name="Henrissat B."/>
            <person name="Grigoriev I.V."/>
            <person name="Hibbett D.S."/>
            <person name="Martin F."/>
            <person name="Nordberg H.P."/>
            <person name="Cantor M.N."/>
            <person name="Hua S.X."/>
        </authorList>
    </citation>
    <scope>NUCLEOTIDE SEQUENCE [LARGE SCALE GENOMIC DNA]</scope>
    <source>
        <strain evidence="1 2">Ve08.2h10</strain>
    </source>
</reference>
<evidence type="ECO:0000313" key="2">
    <source>
        <dbReference type="Proteomes" id="UP000054538"/>
    </source>
</evidence>
<proteinExistence type="predicted"/>
<gene>
    <name evidence="1" type="ORF">PAXRUDRAFT_830699</name>
</gene>
<evidence type="ECO:0000313" key="1">
    <source>
        <dbReference type="EMBL" id="KIK91588.1"/>
    </source>
</evidence>
<dbReference type="Proteomes" id="UP000054538">
    <property type="component" value="Unassembled WGS sequence"/>
</dbReference>
<dbReference type="HOGENOM" id="CLU_2498527_0_0_1"/>
<reference evidence="2" key="2">
    <citation type="submission" date="2015-01" db="EMBL/GenBank/DDBJ databases">
        <title>Evolutionary Origins and Diversification of the Mycorrhizal Mutualists.</title>
        <authorList>
            <consortium name="DOE Joint Genome Institute"/>
            <consortium name="Mycorrhizal Genomics Consortium"/>
            <person name="Kohler A."/>
            <person name="Kuo A."/>
            <person name="Nagy L.G."/>
            <person name="Floudas D."/>
            <person name="Copeland A."/>
            <person name="Barry K.W."/>
            <person name="Cichocki N."/>
            <person name="Veneault-Fourrey C."/>
            <person name="LaButti K."/>
            <person name="Lindquist E.A."/>
            <person name="Lipzen A."/>
            <person name="Lundell T."/>
            <person name="Morin E."/>
            <person name="Murat C."/>
            <person name="Riley R."/>
            <person name="Ohm R."/>
            <person name="Sun H."/>
            <person name="Tunlid A."/>
            <person name="Henrissat B."/>
            <person name="Grigoriev I.V."/>
            <person name="Hibbett D.S."/>
            <person name="Martin F."/>
        </authorList>
    </citation>
    <scope>NUCLEOTIDE SEQUENCE [LARGE SCALE GENOMIC DNA]</scope>
    <source>
        <strain evidence="2">Ve08.2h10</strain>
    </source>
</reference>
<name>A0A0D0DK97_9AGAM</name>
<organism evidence="1 2">
    <name type="scientific">Paxillus rubicundulus Ve08.2h10</name>
    <dbReference type="NCBI Taxonomy" id="930991"/>
    <lineage>
        <taxon>Eukaryota</taxon>
        <taxon>Fungi</taxon>
        <taxon>Dikarya</taxon>
        <taxon>Basidiomycota</taxon>
        <taxon>Agaricomycotina</taxon>
        <taxon>Agaricomycetes</taxon>
        <taxon>Agaricomycetidae</taxon>
        <taxon>Boletales</taxon>
        <taxon>Paxilineae</taxon>
        <taxon>Paxillaceae</taxon>
        <taxon>Paxillus</taxon>
    </lineage>
</organism>
<accession>A0A0D0DK97</accession>
<keyword evidence="2" id="KW-1185">Reference proteome</keyword>
<protein>
    <submittedName>
        <fullName evidence="1">Uncharacterized protein</fullName>
    </submittedName>
</protein>
<dbReference type="EMBL" id="KN825370">
    <property type="protein sequence ID" value="KIK91588.1"/>
    <property type="molecule type" value="Genomic_DNA"/>
</dbReference>